<evidence type="ECO:0000313" key="1">
    <source>
        <dbReference type="EMBL" id="JAE00764.1"/>
    </source>
</evidence>
<dbReference type="EMBL" id="GBRH01197132">
    <property type="protein sequence ID" value="JAE00764.1"/>
    <property type="molecule type" value="Transcribed_RNA"/>
</dbReference>
<sequence>MTDEYLICSIRLAVAALASLITKVKSTAK</sequence>
<organism evidence="1">
    <name type="scientific">Arundo donax</name>
    <name type="common">Giant reed</name>
    <name type="synonym">Donax arundinaceus</name>
    <dbReference type="NCBI Taxonomy" id="35708"/>
    <lineage>
        <taxon>Eukaryota</taxon>
        <taxon>Viridiplantae</taxon>
        <taxon>Streptophyta</taxon>
        <taxon>Embryophyta</taxon>
        <taxon>Tracheophyta</taxon>
        <taxon>Spermatophyta</taxon>
        <taxon>Magnoliopsida</taxon>
        <taxon>Liliopsida</taxon>
        <taxon>Poales</taxon>
        <taxon>Poaceae</taxon>
        <taxon>PACMAD clade</taxon>
        <taxon>Arundinoideae</taxon>
        <taxon>Arundineae</taxon>
        <taxon>Arundo</taxon>
    </lineage>
</organism>
<proteinExistence type="predicted"/>
<protein>
    <submittedName>
        <fullName evidence="1">Uncharacterized protein</fullName>
    </submittedName>
</protein>
<dbReference type="AlphaFoldDB" id="A0A0A9EP35"/>
<reference evidence="1" key="2">
    <citation type="journal article" date="2015" name="Data Brief">
        <title>Shoot transcriptome of the giant reed, Arundo donax.</title>
        <authorList>
            <person name="Barrero R.A."/>
            <person name="Guerrero F.D."/>
            <person name="Moolhuijzen P."/>
            <person name="Goolsby J.A."/>
            <person name="Tidwell J."/>
            <person name="Bellgard S.E."/>
            <person name="Bellgard M.I."/>
        </authorList>
    </citation>
    <scope>NUCLEOTIDE SEQUENCE</scope>
    <source>
        <tissue evidence="1">Shoot tissue taken approximately 20 cm above the soil surface</tissue>
    </source>
</reference>
<accession>A0A0A9EP35</accession>
<reference evidence="1" key="1">
    <citation type="submission" date="2014-09" db="EMBL/GenBank/DDBJ databases">
        <authorList>
            <person name="Magalhaes I.L.F."/>
            <person name="Oliveira U."/>
            <person name="Santos F.R."/>
            <person name="Vidigal T.H.D.A."/>
            <person name="Brescovit A.D."/>
            <person name="Santos A.J."/>
        </authorList>
    </citation>
    <scope>NUCLEOTIDE SEQUENCE</scope>
    <source>
        <tissue evidence="1">Shoot tissue taken approximately 20 cm above the soil surface</tissue>
    </source>
</reference>
<name>A0A0A9EP35_ARUDO</name>